<reference evidence="1" key="1">
    <citation type="submission" date="2015-05" db="UniProtKB">
        <authorList>
            <consortium name="EnsemblMetazoa"/>
        </authorList>
    </citation>
    <scope>IDENTIFICATION</scope>
</reference>
<dbReference type="InParanoid" id="T1I372"/>
<dbReference type="AlphaFoldDB" id="T1I372"/>
<protein>
    <submittedName>
        <fullName evidence="1">Uncharacterized protein</fullName>
    </submittedName>
</protein>
<evidence type="ECO:0000313" key="1">
    <source>
        <dbReference type="EnsemblMetazoa" id="RPRC010741-PA"/>
    </source>
</evidence>
<organism evidence="1 2">
    <name type="scientific">Rhodnius prolixus</name>
    <name type="common">Triatomid bug</name>
    <dbReference type="NCBI Taxonomy" id="13249"/>
    <lineage>
        <taxon>Eukaryota</taxon>
        <taxon>Metazoa</taxon>
        <taxon>Ecdysozoa</taxon>
        <taxon>Arthropoda</taxon>
        <taxon>Hexapoda</taxon>
        <taxon>Insecta</taxon>
        <taxon>Pterygota</taxon>
        <taxon>Neoptera</taxon>
        <taxon>Paraneoptera</taxon>
        <taxon>Hemiptera</taxon>
        <taxon>Heteroptera</taxon>
        <taxon>Panheteroptera</taxon>
        <taxon>Cimicomorpha</taxon>
        <taxon>Reduviidae</taxon>
        <taxon>Triatominae</taxon>
        <taxon>Rhodnius</taxon>
    </lineage>
</organism>
<sequence length="119" mass="12699">MKFQIFSCLVLYLGVYVLLVDGFGGLARAGSLSGVKSTNKSSSRKAAGSQLAVESKQANIGGDVKASKTANRGYISAWGIISIIMLVIVGSVLVYYVTVFYPLVCAERGKYDVMEMTTV</sequence>
<evidence type="ECO:0000313" key="2">
    <source>
        <dbReference type="Proteomes" id="UP000015103"/>
    </source>
</evidence>
<dbReference type="RefSeq" id="XP_073991260.1">
    <property type="nucleotide sequence ID" value="XM_074135159.1"/>
</dbReference>
<accession>T1I372</accession>
<keyword evidence="2" id="KW-1185">Reference proteome</keyword>
<dbReference type="EnsemblMetazoa" id="RPRC010741-RA">
    <property type="protein sequence ID" value="RPRC010741-PA"/>
    <property type="gene ID" value="RPRC010741"/>
</dbReference>
<dbReference type="EMBL" id="ACPB03014798">
    <property type="status" value="NOT_ANNOTATED_CDS"/>
    <property type="molecule type" value="Genomic_DNA"/>
</dbReference>
<dbReference type="Proteomes" id="UP000015103">
    <property type="component" value="Unassembled WGS sequence"/>
</dbReference>
<name>T1I372_RHOPR</name>
<dbReference type="VEuPathDB" id="VectorBase:RPRC010741"/>
<dbReference type="GeneID" id="141457851"/>
<proteinExistence type="predicted"/>
<dbReference type="HOGENOM" id="CLU_2064337_0_0_1"/>